<dbReference type="Proteomes" id="UP000252081">
    <property type="component" value="Unassembled WGS sequence"/>
</dbReference>
<name>A0A366KQR3_9SPHI</name>
<dbReference type="EMBL" id="QNQU01000018">
    <property type="protein sequence ID" value="RBQ03987.1"/>
    <property type="molecule type" value="Genomic_DNA"/>
</dbReference>
<proteinExistence type="predicted"/>
<accession>A0A366KQR3</accession>
<evidence type="ECO:0000313" key="1">
    <source>
        <dbReference type="EMBL" id="RBQ03987.1"/>
    </source>
</evidence>
<comment type="caution">
    <text evidence="1">The sequence shown here is derived from an EMBL/GenBank/DDBJ whole genome shotgun (WGS) entry which is preliminary data.</text>
</comment>
<organism evidence="1 2">
    <name type="scientific">Pedobacter miscanthi</name>
    <dbReference type="NCBI Taxonomy" id="2259170"/>
    <lineage>
        <taxon>Bacteria</taxon>
        <taxon>Pseudomonadati</taxon>
        <taxon>Bacteroidota</taxon>
        <taxon>Sphingobacteriia</taxon>
        <taxon>Sphingobacteriales</taxon>
        <taxon>Sphingobacteriaceae</taxon>
        <taxon>Pedobacter</taxon>
    </lineage>
</organism>
<reference evidence="1 2" key="1">
    <citation type="submission" date="2018-07" db="EMBL/GenBank/DDBJ databases">
        <title>A draft genome of a endophytic bacteria, a new species of Pedobacter.</title>
        <authorList>
            <person name="Zhang Z.D."/>
            <person name="Chen Z.J."/>
        </authorList>
    </citation>
    <scope>NUCLEOTIDE SEQUENCE [LARGE SCALE GENOMIC DNA]</scope>
    <source>
        <strain evidence="1 2">RS10</strain>
    </source>
</reference>
<dbReference type="AlphaFoldDB" id="A0A366KQR3"/>
<protein>
    <submittedName>
        <fullName evidence="1">Uncharacterized protein</fullName>
    </submittedName>
</protein>
<sequence length="64" mass="7603">MNIKVESVLNQKSPYYCSFIVYHPPQNNPIWFVEGLIYDGIIWINWLGKRITFDLQDKMLLIEG</sequence>
<gene>
    <name evidence="1" type="ORF">DRW42_19350</name>
</gene>
<evidence type="ECO:0000313" key="2">
    <source>
        <dbReference type="Proteomes" id="UP000252081"/>
    </source>
</evidence>
<keyword evidence="2" id="KW-1185">Reference proteome</keyword>